<dbReference type="InterPro" id="IPR013693">
    <property type="entry name" value="SpoIID/LytB_N"/>
</dbReference>
<dbReference type="AlphaFoldDB" id="A0A223KR11"/>
<dbReference type="GO" id="GO:0030288">
    <property type="term" value="C:outer membrane-bounded periplasmic space"/>
    <property type="evidence" value="ECO:0007669"/>
    <property type="project" value="TreeGrafter"/>
</dbReference>
<dbReference type="PANTHER" id="PTHR30032:SF4">
    <property type="entry name" value="AMIDASE ENHANCER"/>
    <property type="match status" value="1"/>
</dbReference>
<name>A0A223KR11_9BACI</name>
<dbReference type="Pfam" id="PF08486">
    <property type="entry name" value="SpoIID"/>
    <property type="match status" value="1"/>
</dbReference>
<dbReference type="STRING" id="1314751.GCA_001591425_00256"/>
<dbReference type="EMBL" id="CP018866">
    <property type="protein sequence ID" value="AST91925.1"/>
    <property type="molecule type" value="Genomic_DNA"/>
</dbReference>
<dbReference type="InterPro" id="IPR013486">
    <property type="entry name" value="SpoIID/LytB"/>
</dbReference>
<dbReference type="InterPro" id="IPR051922">
    <property type="entry name" value="Bact_Sporulation_Assoc"/>
</dbReference>
<dbReference type="Proteomes" id="UP000215224">
    <property type="component" value="Chromosome"/>
</dbReference>
<organism evidence="2 3">
    <name type="scientific">Sutcliffiella cohnii</name>
    <dbReference type="NCBI Taxonomy" id="33932"/>
    <lineage>
        <taxon>Bacteria</taxon>
        <taxon>Bacillati</taxon>
        <taxon>Bacillota</taxon>
        <taxon>Bacilli</taxon>
        <taxon>Bacillales</taxon>
        <taxon>Bacillaceae</taxon>
        <taxon>Sutcliffiella</taxon>
    </lineage>
</organism>
<dbReference type="RefSeq" id="WP_066411057.1">
    <property type="nucleotide sequence ID" value="NZ_CP018866.1"/>
</dbReference>
<dbReference type="GO" id="GO:0030435">
    <property type="term" value="P:sporulation resulting in formation of a cellular spore"/>
    <property type="evidence" value="ECO:0007669"/>
    <property type="project" value="InterPro"/>
</dbReference>
<dbReference type="KEGG" id="bcoh:BC6307_11890"/>
<proteinExistence type="predicted"/>
<evidence type="ECO:0000313" key="3">
    <source>
        <dbReference type="Proteomes" id="UP000215224"/>
    </source>
</evidence>
<gene>
    <name evidence="2" type="ORF">BC6307_11890</name>
</gene>
<evidence type="ECO:0000259" key="1">
    <source>
        <dbReference type="Pfam" id="PF08486"/>
    </source>
</evidence>
<protein>
    <submittedName>
        <fullName evidence="2">Stage II sporulation protein D</fullName>
    </submittedName>
</protein>
<dbReference type="PANTHER" id="PTHR30032">
    <property type="entry name" value="N-ACETYLMURAMOYL-L-ALANINE AMIDASE-RELATED"/>
    <property type="match status" value="1"/>
</dbReference>
<dbReference type="NCBIfam" id="TIGR02870">
    <property type="entry name" value="spore_II_D"/>
    <property type="match status" value="1"/>
</dbReference>
<dbReference type="NCBIfam" id="TIGR02669">
    <property type="entry name" value="SpoIID_LytB"/>
    <property type="match status" value="1"/>
</dbReference>
<feature type="domain" description="Sporulation stage II protein D amidase enhancer LytB N-terminal" evidence="1">
    <location>
        <begin position="65"/>
        <end position="165"/>
    </location>
</feature>
<reference evidence="2 3" key="1">
    <citation type="submission" date="2016-12" db="EMBL/GenBank/DDBJ databases">
        <title>The whole genome sequencing and assembly of Bacillus cohnii DSM 6307T strain.</title>
        <authorList>
            <person name="Lee Y.-J."/>
            <person name="Yi H."/>
            <person name="Bahn Y.-S."/>
            <person name="Kim J.F."/>
            <person name="Lee D.-W."/>
        </authorList>
    </citation>
    <scope>NUCLEOTIDE SEQUENCE [LARGE SCALE GENOMIC DNA]</scope>
    <source>
        <strain evidence="2 3">DSM 6307</strain>
    </source>
</reference>
<sequence length="339" mass="38217">MKSFYMIVICLMIIVLGVPSVIVFAFGSNKTSQNINDVPTIMSPLTPIGTNAENITLSVFRMHNNDIENMFLEEYLIGVVASEMPASYELEALKAQAISARTYILKFLMTEKEGLPKSADITDSTIHQVYKDSAELKKIWKEDYSKYINKITQAVKETEGLIMTYNGELIDSTFFAISNGYTENSEDYWKVALPYLRSVPSPWDKNSPDFNGMTKITSGEFESKLGVKLTSDIKLHRTSTNRVSIVTINGKEFSGDEFRTALGLRSTDFSFKVVDDSIEFTTQGYGHGVGMSQYGANSLAMIGNNHKEILEYYYKDIKIEKMKSLQGYKDLVVKRSENH</sequence>
<accession>A0A223KR11</accession>
<keyword evidence="3" id="KW-1185">Reference proteome</keyword>
<evidence type="ECO:0000313" key="2">
    <source>
        <dbReference type="EMBL" id="AST91925.1"/>
    </source>
</evidence>
<dbReference type="InterPro" id="IPR014225">
    <property type="entry name" value="Spore_II_D_firmicutes"/>
</dbReference>